<evidence type="ECO:0000256" key="1">
    <source>
        <dbReference type="SAM" id="SignalP"/>
    </source>
</evidence>
<dbReference type="PANTHER" id="PTHR40616:SF1">
    <property type="entry name" value="LINALOOL DEHYDRATASE_ISOMERASE DOMAIN-CONTAINING PROTEIN"/>
    <property type="match status" value="1"/>
</dbReference>
<protein>
    <recommendedName>
        <fullName evidence="4">Linalool dehydratase/isomerase domain-containing protein</fullName>
    </recommendedName>
</protein>
<dbReference type="RefSeq" id="WP_147646479.1">
    <property type="nucleotide sequence ID" value="NZ_CP042806.1"/>
</dbReference>
<keyword evidence="1" id="KW-0732">Signal</keyword>
<evidence type="ECO:0000313" key="3">
    <source>
        <dbReference type="Proteomes" id="UP000321820"/>
    </source>
</evidence>
<reference evidence="2 3" key="1">
    <citation type="submission" date="2019-08" db="EMBL/GenBank/DDBJ databases">
        <title>Complete genome sequence of Terriglobus albidus strain ORNL.</title>
        <authorList>
            <person name="Podar M."/>
        </authorList>
    </citation>
    <scope>NUCLEOTIDE SEQUENCE [LARGE SCALE GENOMIC DNA]</scope>
    <source>
        <strain evidence="2 3">ORNL</strain>
    </source>
</reference>
<dbReference type="KEGG" id="talb:FTW19_04220"/>
<proteinExistence type="predicted"/>
<organism evidence="2 3">
    <name type="scientific">Terriglobus albidus</name>
    <dbReference type="NCBI Taxonomy" id="1592106"/>
    <lineage>
        <taxon>Bacteria</taxon>
        <taxon>Pseudomonadati</taxon>
        <taxon>Acidobacteriota</taxon>
        <taxon>Terriglobia</taxon>
        <taxon>Terriglobales</taxon>
        <taxon>Acidobacteriaceae</taxon>
        <taxon>Terriglobus</taxon>
    </lineage>
</organism>
<dbReference type="EMBL" id="CP042806">
    <property type="protein sequence ID" value="QEE27286.1"/>
    <property type="molecule type" value="Genomic_DNA"/>
</dbReference>
<dbReference type="PANTHER" id="PTHR40616">
    <property type="entry name" value="LINALOOL DEHYDRATASE_ISOMERASE DOMAIN-CONTAINING PROTEIN"/>
    <property type="match status" value="1"/>
</dbReference>
<evidence type="ECO:0008006" key="4">
    <source>
        <dbReference type="Google" id="ProtNLM"/>
    </source>
</evidence>
<feature type="signal peptide" evidence="1">
    <location>
        <begin position="1"/>
        <end position="19"/>
    </location>
</feature>
<dbReference type="OrthoDB" id="3901256at2"/>
<gene>
    <name evidence="2" type="ORF">FTW19_04220</name>
</gene>
<dbReference type="Proteomes" id="UP000321820">
    <property type="component" value="Chromosome"/>
</dbReference>
<evidence type="ECO:0000313" key="2">
    <source>
        <dbReference type="EMBL" id="QEE27286.1"/>
    </source>
</evidence>
<accession>A0A5B9EB89</accession>
<sequence length="512" mass="57128">MRKLIAVMALCGATSFLYGQGQPPHARHVSPASLNRNTGELFQESMRWNEYFFDNAESLIKSPSAGSHGAQGEGRRYMVRESSWYALGLLFRDQPGDRERAAKILDAVLKQQYTDPSVRWYGTYKRTPAEPTPPSKSELWRDYDPNWRVFIGTTFAMILIEYPDRVPAELRQRMYKAIDLGIAGEMREGRLVPAYTNIALMYGFLWDFAAIHDHNAAWKKKSVAWNEEVYRLFEKYGTFPEYNSPTYSGVDIYGLALWRDYGSSAHMREMGAAMETSLWRELANYYQPDLRNLSGPFDRAYGMDMTHYVSVVGVWMRTVLDASSAPLPPISATTDHLADIWFASHIAILGTAIPPDALAKMQHFAGAHAIRQNISAERTATAWLGDHVLIGGELTSKTKDAGGPSSQFHPATVHWRTPSGEIGWVQLVACPLVDASADENGLDIDTKGTVRLRIHAAGLKKEQIKSAAWHLPGLQVGITTDASGFSIDDGADSVDLVYSGLSHMRFDIKPVE</sequence>
<name>A0A5B9EB89_9BACT</name>
<dbReference type="AlphaFoldDB" id="A0A5B9EB89"/>
<feature type="chain" id="PRO_5022671763" description="Linalool dehydratase/isomerase domain-containing protein" evidence="1">
    <location>
        <begin position="20"/>
        <end position="512"/>
    </location>
</feature>
<keyword evidence="3" id="KW-1185">Reference proteome</keyword>